<keyword evidence="2" id="KW-1185">Reference proteome</keyword>
<proteinExistence type="predicted"/>
<dbReference type="InterPro" id="IPR052560">
    <property type="entry name" value="RdDP_mobile_element"/>
</dbReference>
<reference evidence="1 2" key="1">
    <citation type="submission" date="2021-06" db="EMBL/GenBank/DDBJ databases">
        <title>Caerostris darwini draft genome.</title>
        <authorList>
            <person name="Kono N."/>
            <person name="Arakawa K."/>
        </authorList>
    </citation>
    <scope>NUCLEOTIDE SEQUENCE [LARGE SCALE GENOMIC DNA]</scope>
</reference>
<dbReference type="Proteomes" id="UP001054837">
    <property type="component" value="Unassembled WGS sequence"/>
</dbReference>
<dbReference type="AlphaFoldDB" id="A0AAV4PQK5"/>
<protein>
    <recommendedName>
        <fullName evidence="3">Reverse transcriptase domain-containing protein</fullName>
    </recommendedName>
</protein>
<evidence type="ECO:0008006" key="3">
    <source>
        <dbReference type="Google" id="ProtNLM"/>
    </source>
</evidence>
<name>A0AAV4PQK5_9ARAC</name>
<sequence length="112" mass="13106">MSPRRDKIHAEFLKHIGPNAKSTLLRFFNYIWKMGIVPVNWKRPMTVLILKKDKEATNTQSYMPISLTSIMVKLMESMIVNRLTGSLKLMIYFATNKLCFAEIDLLLIMWLI</sequence>
<dbReference type="PANTHER" id="PTHR36688">
    <property type="entry name" value="ENDO/EXONUCLEASE/PHOSPHATASE DOMAIN-CONTAINING PROTEIN"/>
    <property type="match status" value="1"/>
</dbReference>
<evidence type="ECO:0000313" key="2">
    <source>
        <dbReference type="Proteomes" id="UP001054837"/>
    </source>
</evidence>
<comment type="caution">
    <text evidence="1">The sequence shown here is derived from an EMBL/GenBank/DDBJ whole genome shotgun (WGS) entry which is preliminary data.</text>
</comment>
<organism evidence="1 2">
    <name type="scientific">Caerostris darwini</name>
    <dbReference type="NCBI Taxonomy" id="1538125"/>
    <lineage>
        <taxon>Eukaryota</taxon>
        <taxon>Metazoa</taxon>
        <taxon>Ecdysozoa</taxon>
        <taxon>Arthropoda</taxon>
        <taxon>Chelicerata</taxon>
        <taxon>Arachnida</taxon>
        <taxon>Araneae</taxon>
        <taxon>Araneomorphae</taxon>
        <taxon>Entelegynae</taxon>
        <taxon>Araneoidea</taxon>
        <taxon>Araneidae</taxon>
        <taxon>Caerostris</taxon>
    </lineage>
</organism>
<accession>A0AAV4PQK5</accession>
<dbReference type="EMBL" id="BPLQ01003277">
    <property type="protein sequence ID" value="GIX99205.1"/>
    <property type="molecule type" value="Genomic_DNA"/>
</dbReference>
<gene>
    <name evidence="1" type="ORF">CDAR_259001</name>
</gene>
<evidence type="ECO:0000313" key="1">
    <source>
        <dbReference type="EMBL" id="GIX99205.1"/>
    </source>
</evidence>
<dbReference type="PANTHER" id="PTHR36688:SF2">
    <property type="entry name" value="ENDONUCLEASE_EXONUCLEASE_PHOSPHATASE DOMAIN-CONTAINING PROTEIN"/>
    <property type="match status" value="1"/>
</dbReference>